<dbReference type="Pfam" id="PF00126">
    <property type="entry name" value="HTH_1"/>
    <property type="match status" value="1"/>
</dbReference>
<sequence>MNITFKQIEAFYWAAKLGTFSIAAERLHVTQSSLSKRIAELEAVLGRELFDRGRKRAVLTEQGELLLLRAREILDLKQKLASDLGAEGPLSGICSFGVSEQSSTTWFPTFMDRLRARFPDLIARPRVGLGRSLERLVLRGELDFAVIPGVSSLDGVGSEAVGAVEFEWMSSPRRMARPKRVTAQTFEQHPVILSTADSGVNLPFEQWVAAHGLTITQSITCNSLTAIVGLAVAGQGISLLPRHYVQPLVDRKLLVTLRSAFPFPPITYSFIFRKDDHRRLLREMHSLVCAEVNFTVPNALWSA</sequence>
<dbReference type="Pfam" id="PF03466">
    <property type="entry name" value="LysR_substrate"/>
    <property type="match status" value="1"/>
</dbReference>
<keyword evidence="3" id="KW-0238">DNA-binding</keyword>
<evidence type="ECO:0000256" key="1">
    <source>
        <dbReference type="ARBA" id="ARBA00009437"/>
    </source>
</evidence>
<dbReference type="Gene3D" id="3.40.190.10">
    <property type="entry name" value="Periplasmic binding protein-like II"/>
    <property type="match status" value="2"/>
</dbReference>
<dbReference type="SUPFAM" id="SSF46785">
    <property type="entry name" value="Winged helix' DNA-binding domain"/>
    <property type="match status" value="1"/>
</dbReference>
<evidence type="ECO:0000313" key="7">
    <source>
        <dbReference type="Proteomes" id="UP000606490"/>
    </source>
</evidence>
<evidence type="ECO:0000256" key="4">
    <source>
        <dbReference type="ARBA" id="ARBA00023163"/>
    </source>
</evidence>
<dbReference type="InterPro" id="IPR000847">
    <property type="entry name" value="LysR_HTH_N"/>
</dbReference>
<proteinExistence type="inferred from homology"/>
<organism evidence="6 7">
    <name type="scientific">Belnapia mucosa</name>
    <dbReference type="NCBI Taxonomy" id="2804532"/>
    <lineage>
        <taxon>Bacteria</taxon>
        <taxon>Pseudomonadati</taxon>
        <taxon>Pseudomonadota</taxon>
        <taxon>Alphaproteobacteria</taxon>
        <taxon>Acetobacterales</taxon>
        <taxon>Roseomonadaceae</taxon>
        <taxon>Belnapia</taxon>
    </lineage>
</organism>
<dbReference type="PRINTS" id="PR00039">
    <property type="entry name" value="HTHLYSR"/>
</dbReference>
<dbReference type="Gene3D" id="1.10.10.10">
    <property type="entry name" value="Winged helix-like DNA-binding domain superfamily/Winged helix DNA-binding domain"/>
    <property type="match status" value="1"/>
</dbReference>
<evidence type="ECO:0000259" key="5">
    <source>
        <dbReference type="PROSITE" id="PS50931"/>
    </source>
</evidence>
<dbReference type="PROSITE" id="PS50931">
    <property type="entry name" value="HTH_LYSR"/>
    <property type="match status" value="1"/>
</dbReference>
<dbReference type="PANTHER" id="PTHR30126">
    <property type="entry name" value="HTH-TYPE TRANSCRIPTIONAL REGULATOR"/>
    <property type="match status" value="1"/>
</dbReference>
<dbReference type="Proteomes" id="UP000606490">
    <property type="component" value="Unassembled WGS sequence"/>
</dbReference>
<feature type="domain" description="HTH lysR-type" evidence="5">
    <location>
        <begin position="3"/>
        <end position="60"/>
    </location>
</feature>
<gene>
    <name evidence="6" type="ORF">JMJ55_26115</name>
</gene>
<comment type="similarity">
    <text evidence="1">Belongs to the LysR transcriptional regulatory family.</text>
</comment>
<dbReference type="InterPro" id="IPR036388">
    <property type="entry name" value="WH-like_DNA-bd_sf"/>
</dbReference>
<keyword evidence="7" id="KW-1185">Reference proteome</keyword>
<dbReference type="EMBL" id="JAEUXJ010000020">
    <property type="protein sequence ID" value="MBL6458811.1"/>
    <property type="molecule type" value="Genomic_DNA"/>
</dbReference>
<keyword evidence="2" id="KW-0805">Transcription regulation</keyword>
<dbReference type="CDD" id="cd05466">
    <property type="entry name" value="PBP2_LTTR_substrate"/>
    <property type="match status" value="1"/>
</dbReference>
<dbReference type="InterPro" id="IPR036390">
    <property type="entry name" value="WH_DNA-bd_sf"/>
</dbReference>
<dbReference type="SUPFAM" id="SSF53850">
    <property type="entry name" value="Periplasmic binding protein-like II"/>
    <property type="match status" value="1"/>
</dbReference>
<evidence type="ECO:0000256" key="2">
    <source>
        <dbReference type="ARBA" id="ARBA00023015"/>
    </source>
</evidence>
<comment type="caution">
    <text evidence="6">The sequence shown here is derived from an EMBL/GenBank/DDBJ whole genome shotgun (WGS) entry which is preliminary data.</text>
</comment>
<dbReference type="RefSeq" id="WP_202828553.1">
    <property type="nucleotide sequence ID" value="NZ_JAEUXJ010000020.1"/>
</dbReference>
<evidence type="ECO:0000256" key="3">
    <source>
        <dbReference type="ARBA" id="ARBA00023125"/>
    </source>
</evidence>
<dbReference type="PANTHER" id="PTHR30126:SF94">
    <property type="entry name" value="LYSR FAMILY TRANSCRIPTIONAL REGULATOR"/>
    <property type="match status" value="1"/>
</dbReference>
<evidence type="ECO:0000313" key="6">
    <source>
        <dbReference type="EMBL" id="MBL6458811.1"/>
    </source>
</evidence>
<protein>
    <submittedName>
        <fullName evidence="6">LysR family transcriptional regulator</fullName>
    </submittedName>
</protein>
<reference evidence="6 7" key="1">
    <citation type="submission" date="2021-01" db="EMBL/GenBank/DDBJ databases">
        <title>Belnapia mucosa sp. nov. and Belnapia arida sp. nov., isolated from the Tabernas Desert (Almeria, Spain).</title>
        <authorList>
            <person name="Molina-Menor E."/>
            <person name="Vidal-Verdu A."/>
            <person name="Calonge A."/>
            <person name="Satari L."/>
            <person name="Pereto Magraner J."/>
            <person name="Porcar Miralles M."/>
        </authorList>
    </citation>
    <scope>NUCLEOTIDE SEQUENCE [LARGE SCALE GENOMIC DNA]</scope>
    <source>
        <strain evidence="6 7">T6</strain>
    </source>
</reference>
<dbReference type="InterPro" id="IPR005119">
    <property type="entry name" value="LysR_subst-bd"/>
</dbReference>
<name>A0ABS1VCE3_9PROT</name>
<keyword evidence="4" id="KW-0804">Transcription</keyword>
<accession>A0ABS1VCE3</accession>